<dbReference type="InterPro" id="IPR014988">
    <property type="entry name" value="Uncharacterised_YqcI/YcgG"/>
</dbReference>
<keyword evidence="2" id="KW-1185">Reference proteome</keyword>
<dbReference type="RefSeq" id="WP_344930848.1">
    <property type="nucleotide sequence ID" value="NZ_BAAAYK010000038.1"/>
</dbReference>
<dbReference type="PANTHER" id="PTHR40045:SF1">
    <property type="entry name" value="YQCI_YCGG FAMILY PROTEIN"/>
    <property type="match status" value="1"/>
</dbReference>
<dbReference type="SUPFAM" id="SSF51182">
    <property type="entry name" value="RmlC-like cupins"/>
    <property type="match status" value="1"/>
</dbReference>
<organism evidence="1 2">
    <name type="scientific">Saccharopolyspora gregorii</name>
    <dbReference type="NCBI Taxonomy" id="33914"/>
    <lineage>
        <taxon>Bacteria</taxon>
        <taxon>Bacillati</taxon>
        <taxon>Actinomycetota</taxon>
        <taxon>Actinomycetes</taxon>
        <taxon>Pseudonocardiales</taxon>
        <taxon>Pseudonocardiaceae</taxon>
        <taxon>Saccharopolyspora</taxon>
    </lineage>
</organism>
<dbReference type="Pfam" id="PF08892">
    <property type="entry name" value="YqcI_YcgG"/>
    <property type="match status" value="1"/>
</dbReference>
<protein>
    <recommendedName>
        <fullName evidence="3">YqcI/YcgG family protein</fullName>
    </recommendedName>
</protein>
<dbReference type="PANTHER" id="PTHR40045">
    <property type="entry name" value="YCGG FAMILY PROTEIN"/>
    <property type="match status" value="1"/>
</dbReference>
<dbReference type="EMBL" id="BAAAYK010000038">
    <property type="protein sequence ID" value="GAA3364318.1"/>
    <property type="molecule type" value="Genomic_DNA"/>
</dbReference>
<evidence type="ECO:0000313" key="1">
    <source>
        <dbReference type="EMBL" id="GAA3364318.1"/>
    </source>
</evidence>
<reference evidence="2" key="1">
    <citation type="journal article" date="2019" name="Int. J. Syst. Evol. Microbiol.">
        <title>The Global Catalogue of Microorganisms (GCM) 10K type strain sequencing project: providing services to taxonomists for standard genome sequencing and annotation.</title>
        <authorList>
            <consortium name="The Broad Institute Genomics Platform"/>
            <consortium name="The Broad Institute Genome Sequencing Center for Infectious Disease"/>
            <person name="Wu L."/>
            <person name="Ma J."/>
        </authorList>
    </citation>
    <scope>NUCLEOTIDE SEQUENCE [LARGE SCALE GENOMIC DNA]</scope>
    <source>
        <strain evidence="2">JCM 9687</strain>
    </source>
</reference>
<dbReference type="Proteomes" id="UP001500483">
    <property type="component" value="Unassembled WGS sequence"/>
</dbReference>
<gene>
    <name evidence="1" type="ORF">GCM10020366_59700</name>
</gene>
<sequence length="332" mass="37292">MSTGTTDDAHEHLDTALLIPGSTPDEDWEKRALAEFEQRMLDAEEPFPCIFGVDAVRRGTLRYAFVRRGRHRASDLVAALREYADGCAGLGRRTSLVTFFEHDAEIRGLPAHWAEFWRLLRTVRDADEQPWPAGIDQDTESPTWEFSCFGKSFFVVANTPAHELRRSRHLSHFAITFQPRFVFDGLSADTTAGRNARSIIRERLDRYDRVAPHSGLGDFGEPGNREWIQYFLPDTDRGIPAEQRCPLSARTEGTTMTGPAITDSEALPLPGELESLLPDQGAVELQHDGPGKTFSWHEHSVDERLYLIRGELTLFWHDPATATTSGAAHPAR</sequence>
<dbReference type="InterPro" id="IPR011051">
    <property type="entry name" value="RmlC_Cupin_sf"/>
</dbReference>
<evidence type="ECO:0008006" key="3">
    <source>
        <dbReference type="Google" id="ProtNLM"/>
    </source>
</evidence>
<evidence type="ECO:0000313" key="2">
    <source>
        <dbReference type="Proteomes" id="UP001500483"/>
    </source>
</evidence>
<comment type="caution">
    <text evidence="1">The sequence shown here is derived from an EMBL/GenBank/DDBJ whole genome shotgun (WGS) entry which is preliminary data.</text>
</comment>
<proteinExistence type="predicted"/>
<name>A0ABP6RZV6_9PSEU</name>
<accession>A0ABP6RZV6</accession>